<dbReference type="AlphaFoldDB" id="G0QX32"/>
<evidence type="ECO:0000313" key="10">
    <source>
        <dbReference type="Proteomes" id="UP000008983"/>
    </source>
</evidence>
<accession>G0QX32</accession>
<dbReference type="InParanoid" id="G0QX32"/>
<dbReference type="EMBL" id="GL984031">
    <property type="protein sequence ID" value="EGR30209.1"/>
    <property type="molecule type" value="Genomic_DNA"/>
</dbReference>
<keyword evidence="4" id="KW-0677">Repeat</keyword>
<gene>
    <name evidence="9" type="ORF">IMG5_137530</name>
</gene>
<dbReference type="GeneID" id="14906332"/>
<evidence type="ECO:0000259" key="7">
    <source>
        <dbReference type="Pfam" id="PF10585"/>
    </source>
</evidence>
<dbReference type="InterPro" id="IPR042063">
    <property type="entry name" value="Ubi_acti_E1_SCCH"/>
</dbReference>
<evidence type="ECO:0000259" key="8">
    <source>
        <dbReference type="Pfam" id="PF16190"/>
    </source>
</evidence>
<dbReference type="SMART" id="SM00698">
    <property type="entry name" value="MORN"/>
    <property type="match status" value="5"/>
</dbReference>
<evidence type="ECO:0000256" key="2">
    <source>
        <dbReference type="ARBA" id="ARBA00005673"/>
    </source>
</evidence>
<feature type="domain" description="Ubiquitin-activating enzyme SCCH" evidence="7">
    <location>
        <begin position="627"/>
        <end position="790"/>
    </location>
</feature>
<dbReference type="GO" id="GO:0008641">
    <property type="term" value="F:ubiquitin-like modifier activating enzyme activity"/>
    <property type="evidence" value="ECO:0007669"/>
    <property type="project" value="InterPro"/>
</dbReference>
<proteinExistence type="inferred from homology"/>
<keyword evidence="9" id="KW-0548">Nucleotidyltransferase</keyword>
<dbReference type="Pfam" id="PF16190">
    <property type="entry name" value="E1_FCCH"/>
    <property type="match status" value="1"/>
</dbReference>
<dbReference type="Gene3D" id="3.50.50.80">
    <property type="entry name" value="Ubiquitin-activating enzyme E1, inactive adenylation domain, subdomain 1"/>
    <property type="match status" value="1"/>
</dbReference>
<dbReference type="GO" id="GO:0003887">
    <property type="term" value="F:DNA-directed DNA polymerase activity"/>
    <property type="evidence" value="ECO:0007669"/>
    <property type="project" value="UniProtKB-EC"/>
</dbReference>
<dbReference type="InterPro" id="IPR042302">
    <property type="entry name" value="E1_FCCH_sf"/>
</dbReference>
<organism evidence="9 10">
    <name type="scientific">Ichthyophthirius multifiliis</name>
    <name type="common">White spot disease agent</name>
    <name type="synonym">Ich</name>
    <dbReference type="NCBI Taxonomy" id="5932"/>
    <lineage>
        <taxon>Eukaryota</taxon>
        <taxon>Sar</taxon>
        <taxon>Alveolata</taxon>
        <taxon>Ciliophora</taxon>
        <taxon>Intramacronucleata</taxon>
        <taxon>Oligohymenophorea</taxon>
        <taxon>Hymenostomatida</taxon>
        <taxon>Ophryoglenina</taxon>
        <taxon>Ichthyophthirius</taxon>
    </lineage>
</organism>
<reference evidence="9 10" key="1">
    <citation type="submission" date="2011-07" db="EMBL/GenBank/DDBJ databases">
        <authorList>
            <person name="Coyne R."/>
            <person name="Brami D."/>
            <person name="Johnson J."/>
            <person name="Hostetler J."/>
            <person name="Hannick L."/>
            <person name="Clark T."/>
            <person name="Cassidy-Hanley D."/>
            <person name="Inman J."/>
        </authorList>
    </citation>
    <scope>NUCLEOTIDE SEQUENCE [LARGE SCALE GENOMIC DNA]</scope>
    <source>
        <strain evidence="9 10">G5</strain>
    </source>
</reference>
<dbReference type="UniPathway" id="UPA00143"/>
<dbReference type="EC" id="2.1.1.43" evidence="9"/>
<feature type="domain" description="THIF-type NAD/FAD binding fold" evidence="6">
    <location>
        <begin position="390"/>
        <end position="552"/>
    </location>
</feature>
<comment type="similarity">
    <text evidence="2">Belongs to the ubiquitin-activating E1 family.</text>
</comment>
<keyword evidence="5" id="KW-0175">Coiled coil</keyword>
<dbReference type="Gene3D" id="1.10.10.2660">
    <property type="entry name" value="Ubiquitin-activating enzyme E1, SCCH domain"/>
    <property type="match status" value="2"/>
</dbReference>
<comment type="pathway">
    <text evidence="1">Protein modification; protein ubiquitination.</text>
</comment>
<dbReference type="InterPro" id="IPR035985">
    <property type="entry name" value="Ubiquitin-activating_enz"/>
</dbReference>
<keyword evidence="10" id="KW-1185">Reference proteome</keyword>
<evidence type="ECO:0000256" key="4">
    <source>
        <dbReference type="ARBA" id="ARBA00022737"/>
    </source>
</evidence>
<dbReference type="InterPro" id="IPR032418">
    <property type="entry name" value="E1_FCCH"/>
</dbReference>
<dbReference type="Pfam" id="PF02493">
    <property type="entry name" value="MORN"/>
    <property type="match status" value="4"/>
</dbReference>
<dbReference type="Gene3D" id="3.40.50.12550">
    <property type="entry name" value="Ubiquitin-activating enzyme E1, inactive adenylation domain, subdomain 2"/>
    <property type="match status" value="1"/>
</dbReference>
<dbReference type="PANTHER" id="PTHR23084:SF179">
    <property type="entry name" value="OS10G0565000 PROTEIN"/>
    <property type="match status" value="1"/>
</dbReference>
<dbReference type="SUPFAM" id="SSF69572">
    <property type="entry name" value="Activating enzymes of the ubiquitin-like proteins"/>
    <property type="match status" value="2"/>
</dbReference>
<evidence type="ECO:0000256" key="1">
    <source>
        <dbReference type="ARBA" id="ARBA00004906"/>
    </source>
</evidence>
<dbReference type="InterPro" id="IPR000011">
    <property type="entry name" value="UBQ/SUMO-activ_enz_E1-like"/>
</dbReference>
<feature type="non-terminal residue" evidence="9">
    <location>
        <position position="1107"/>
    </location>
</feature>
<dbReference type="PRINTS" id="PR01849">
    <property type="entry name" value="UBIQUITINACT"/>
</dbReference>
<dbReference type="Proteomes" id="UP000008983">
    <property type="component" value="Unassembled WGS sequence"/>
</dbReference>
<keyword evidence="3" id="KW-0436">Ligase</keyword>
<evidence type="ECO:0000313" key="9">
    <source>
        <dbReference type="EMBL" id="EGR30209.1"/>
    </source>
</evidence>
<keyword evidence="9" id="KW-0489">Methyltransferase</keyword>
<dbReference type="EC" id="2.7.7.7" evidence="9"/>
<sequence>MEKEYDNNIENSQNKENFNQDISMFGNQVVQKLKKLHILIYGLKKLGTEIAKNAIFFTVEHIKLYDKDINLSKSVQQTLQSISKSSKISIIEDFQIEQIIKNINIIIITEILPLSQYIQINQLCRQNNIGFILACNFGLFATAFVDFGLNYKLYDRNGEDIYPFMIQNITKSNPGEVTLVNQQPHKFFTGDFVCITEVEGMYEINGQEPRPIKVLDKYSFTIEDTSHFQKYTKGGFAQLVKVPKRLKFESLKTILDYNKQNITPISNKEYKYSKMLHYFWKALLNYFEKYEKLPSLLCEGEELQNFIDLYENKEEVNIKLVEELCKYCTLEFYPMSTFWASVISKEILSFCGKYEPIFQIVHLDFLECKSKDNISFQDIKQYQDDPFFEQIALIGIEAQKRIQNYKIALFGAGSNGCEMARNLINMGACTDDQGVLKVIDQGIFKKFNLNHHQWITESSLNQIKVDIVEKNILNINKNANVLKINKNADKSSDIYLGDIFWKNLDIIINCTDKIFVKQYLQDKSLWFDKILIDQSLNGLKGNIHLSIPDNTQPLNIQKINYSSGKYDFDKDVIQKFPYLPIHSIIWAKELFDQIFVENFRDLKQYLQHPQQYINQYKNLFKTNTNFQMKMQFNDKIVQLLKQNMPNEKYEDEQFWVGYKRIPQIFQYSSSNRQIVQFITSTTKMFVNMFNLETTEEDMREENLIKILEKYYTGDFEQQRFWIKLIEDNQDLIIDQLIQDCSKPETQLQLNLTLFDSDDDFFREKYIEFLESASNLRCAQYGLQKIQKYKVENIAFEMNRRSLFTQSIITSVASMQLYMLAMQKDLKDLRNFQFDLTQNQFYFYTPQEALIKEINPEYQAYIPQLWQNNPIDSCDNCQVLKMNPFEAYEHESGQQLPESEQQEEEIYEQEYEIYQQEIQEKEEEYNQEDQNDDQIEEFNTEQAEQTTQDENQYLLIETDREYLRLNKWNQKEYRIKYTNGDLYEGEYDDNNNVKDGWGCYYYQTGEKYEGFFEDDIINGFGRYWFLGGHKYEGDWKNGKKHGVGLLEFNKGDRYFGDFINDLFDGQGEYTQSNKNKYEGNFKNGLRHGRGTQNESNGRKIIGEWKRGE</sequence>
<dbReference type="PANTHER" id="PTHR23084">
    <property type="entry name" value="PHOSPHATIDYLINOSITOL-4-PHOSPHATE 5-KINASE RELATED"/>
    <property type="match status" value="1"/>
</dbReference>
<dbReference type="InterPro" id="IPR042449">
    <property type="entry name" value="Ub-E1_IAD_1"/>
</dbReference>
<dbReference type="OrthoDB" id="10252231at2759"/>
<dbReference type="SUPFAM" id="SSF82185">
    <property type="entry name" value="Histone H3 K4-specific methyltransferase SET7/9 N-terminal domain"/>
    <property type="match status" value="1"/>
</dbReference>
<dbReference type="Pfam" id="PF00899">
    <property type="entry name" value="ThiF"/>
    <property type="match status" value="1"/>
</dbReference>
<evidence type="ECO:0000256" key="5">
    <source>
        <dbReference type="SAM" id="Coils"/>
    </source>
</evidence>
<evidence type="ECO:0000256" key="3">
    <source>
        <dbReference type="ARBA" id="ARBA00022598"/>
    </source>
</evidence>
<dbReference type="Gene3D" id="3.40.50.720">
    <property type="entry name" value="NAD(P)-binding Rossmann-like Domain"/>
    <property type="match status" value="2"/>
</dbReference>
<dbReference type="InterPro" id="IPR003409">
    <property type="entry name" value="MORN"/>
</dbReference>
<dbReference type="Pfam" id="PF10585">
    <property type="entry name" value="UBA_E1_SCCH"/>
    <property type="match status" value="2"/>
</dbReference>
<dbReference type="GO" id="GO:0016567">
    <property type="term" value="P:protein ubiquitination"/>
    <property type="evidence" value="ECO:0007669"/>
    <property type="project" value="UniProtKB-UniPathway"/>
</dbReference>
<feature type="domain" description="Ubiquitin-activating enzyme E1 FCCH" evidence="8">
    <location>
        <begin position="172"/>
        <end position="241"/>
    </location>
</feature>
<dbReference type="eggNOG" id="KOG2012">
    <property type="taxonomic scope" value="Eukaryota"/>
</dbReference>
<dbReference type="Gene3D" id="2.20.110.10">
    <property type="entry name" value="Histone H3 K4-specific methyltransferase SET7/9 N-terminal domain"/>
    <property type="match status" value="2"/>
</dbReference>
<dbReference type="InterPro" id="IPR019572">
    <property type="entry name" value="UBA_E1_SCCH"/>
</dbReference>
<dbReference type="InterPro" id="IPR000594">
    <property type="entry name" value="ThiF_NAD_FAD-bd"/>
</dbReference>
<feature type="domain" description="Ubiquitin-activating enzyme SCCH" evidence="7">
    <location>
        <begin position="577"/>
        <end position="621"/>
    </location>
</feature>
<dbReference type="RefSeq" id="XP_004031805.1">
    <property type="nucleotide sequence ID" value="XM_004031757.1"/>
</dbReference>
<dbReference type="eggNOG" id="KOG0231">
    <property type="taxonomic scope" value="Eukaryota"/>
</dbReference>
<dbReference type="Gene3D" id="2.40.30.180">
    <property type="entry name" value="Ubiquitin-activating enzyme E1, FCCH domain"/>
    <property type="match status" value="1"/>
</dbReference>
<dbReference type="FunFam" id="2.40.30.180:FF:000001">
    <property type="entry name" value="ubiquitin-like modifier-activating enzyme 1"/>
    <property type="match status" value="1"/>
</dbReference>
<protein>
    <submittedName>
        <fullName evidence="9">Ubiquitin-activating enzyme e1, putative</fullName>
        <ecNumber evidence="9">2.1.1.43</ecNumber>
        <ecNumber evidence="9">2.7.7.7</ecNumber>
    </submittedName>
</protein>
<dbReference type="OMA" id="HESIPHN"/>
<evidence type="ECO:0000259" key="6">
    <source>
        <dbReference type="Pfam" id="PF00899"/>
    </source>
</evidence>
<name>G0QX32_ICHMU</name>
<dbReference type="GO" id="GO:0032259">
    <property type="term" value="P:methylation"/>
    <property type="evidence" value="ECO:0007669"/>
    <property type="project" value="UniProtKB-KW"/>
</dbReference>
<keyword evidence="9" id="KW-0808">Transferase</keyword>
<feature type="coiled-coil region" evidence="5">
    <location>
        <begin position="903"/>
        <end position="930"/>
    </location>
</feature>
<dbReference type="STRING" id="857967.G0QX32"/>
<dbReference type="GO" id="GO:0008168">
    <property type="term" value="F:methyltransferase activity"/>
    <property type="evidence" value="ECO:0007669"/>
    <property type="project" value="UniProtKB-KW"/>
</dbReference>